<feature type="region of interest" description="Disordered" evidence="1">
    <location>
        <begin position="1"/>
        <end position="20"/>
    </location>
</feature>
<sequence>MMTCPASARSKPSRIRAGGFPGAGFAHQRMGAAASDFKADAVERLQRLFAQREAFADPSTRMAGVASGR</sequence>
<dbReference type="Proteomes" id="UP000655094">
    <property type="component" value="Unassembled WGS sequence"/>
</dbReference>
<dbReference type="EMBL" id="BNFF01000001">
    <property type="protein sequence ID" value="GHK51378.1"/>
    <property type="molecule type" value="Genomic_DNA"/>
</dbReference>
<comment type="caution">
    <text evidence="2">The sequence shown here is derived from an EMBL/GenBank/DDBJ whole genome shotgun (WGS) entry which is preliminary data.</text>
</comment>
<reference evidence="2" key="1">
    <citation type="submission" date="2020-10" db="EMBL/GenBank/DDBJ databases">
        <title>Genome Sequence of ESBL Producing Zambian Clinical Strains.</title>
        <authorList>
            <person name="Shawa M."/>
            <person name="Furuta Y."/>
            <person name="Simbotwe M."/>
            <person name="Mulenga E."/>
            <person name="Mubanga M."/>
            <person name="Mulenga G."/>
            <person name="Kaile C."/>
            <person name="Zorigt T."/>
            <person name="Hang'ombe B."/>
            <person name="Higashi H."/>
        </authorList>
    </citation>
    <scope>NUCLEOTIDE SEQUENCE</scope>
    <source>
        <strain evidence="2">Zam_UTH_09</strain>
    </source>
</reference>
<evidence type="ECO:0000256" key="1">
    <source>
        <dbReference type="SAM" id="MobiDB-lite"/>
    </source>
</evidence>
<name>A0A919HMS9_KLEPN</name>
<protein>
    <submittedName>
        <fullName evidence="2">Uncharacterized protein</fullName>
    </submittedName>
</protein>
<accession>A0A919HMS9</accession>
<gene>
    <name evidence="2" type="ORF">KPZU09_11140</name>
</gene>
<organism evidence="2 3">
    <name type="scientific">Klebsiella pneumoniae</name>
    <dbReference type="NCBI Taxonomy" id="573"/>
    <lineage>
        <taxon>Bacteria</taxon>
        <taxon>Pseudomonadati</taxon>
        <taxon>Pseudomonadota</taxon>
        <taxon>Gammaproteobacteria</taxon>
        <taxon>Enterobacterales</taxon>
        <taxon>Enterobacteriaceae</taxon>
        <taxon>Klebsiella/Raoultella group</taxon>
        <taxon>Klebsiella</taxon>
        <taxon>Klebsiella pneumoniae complex</taxon>
    </lineage>
</organism>
<evidence type="ECO:0000313" key="3">
    <source>
        <dbReference type="Proteomes" id="UP000655094"/>
    </source>
</evidence>
<evidence type="ECO:0000313" key="2">
    <source>
        <dbReference type="EMBL" id="GHK51378.1"/>
    </source>
</evidence>
<dbReference type="AlphaFoldDB" id="A0A919HMS9"/>
<proteinExistence type="predicted"/>